<organism evidence="2 3">
    <name type="scientific">Endocarpon pusillum (strain Z07020 / HMAS-L-300199)</name>
    <name type="common">Lichen-forming fungus</name>
    <dbReference type="NCBI Taxonomy" id="1263415"/>
    <lineage>
        <taxon>Eukaryota</taxon>
        <taxon>Fungi</taxon>
        <taxon>Dikarya</taxon>
        <taxon>Ascomycota</taxon>
        <taxon>Pezizomycotina</taxon>
        <taxon>Eurotiomycetes</taxon>
        <taxon>Chaetothyriomycetidae</taxon>
        <taxon>Verrucariales</taxon>
        <taxon>Verrucariaceae</taxon>
        <taxon>Endocarpon</taxon>
    </lineage>
</organism>
<dbReference type="EMBL" id="KE720809">
    <property type="protein sequence ID" value="ERF75525.1"/>
    <property type="molecule type" value="Genomic_DNA"/>
</dbReference>
<accession>U1HXH0</accession>
<evidence type="ECO:0000313" key="3">
    <source>
        <dbReference type="Proteomes" id="UP000019373"/>
    </source>
</evidence>
<evidence type="ECO:0000313" key="2">
    <source>
        <dbReference type="EMBL" id="ERF75525.1"/>
    </source>
</evidence>
<dbReference type="HOGENOM" id="CLU_3068660_0_0_1"/>
<feature type="region of interest" description="Disordered" evidence="1">
    <location>
        <begin position="1"/>
        <end position="53"/>
    </location>
</feature>
<sequence length="53" mass="6030">MSGRFQGDDGSGYIWPDEQEVKGRQLQHEQYHQEPESNGTNPKTELGGRPTRT</sequence>
<dbReference type="AlphaFoldDB" id="U1HXH0"/>
<proteinExistence type="predicted"/>
<reference evidence="3" key="1">
    <citation type="journal article" date="2014" name="BMC Genomics">
        <title>Genome characteristics reveal the impact of lichenization on lichen-forming fungus Endocarpon pusillum Hedwig (Verrucariales, Ascomycota).</title>
        <authorList>
            <person name="Wang Y.-Y."/>
            <person name="Liu B."/>
            <person name="Zhang X.-Y."/>
            <person name="Zhou Q.-M."/>
            <person name="Zhang T."/>
            <person name="Li H."/>
            <person name="Yu Y.-F."/>
            <person name="Zhang X.-L."/>
            <person name="Hao X.-Y."/>
            <person name="Wang M."/>
            <person name="Wang L."/>
            <person name="Wei J.-C."/>
        </authorList>
    </citation>
    <scope>NUCLEOTIDE SEQUENCE [LARGE SCALE GENOMIC DNA]</scope>
    <source>
        <strain evidence="3">Z07020 / HMAS-L-300199</strain>
    </source>
</reference>
<dbReference type="RefSeq" id="XP_007787124.1">
    <property type="nucleotide sequence ID" value="XM_007788934.1"/>
</dbReference>
<name>U1HXH0_ENDPU</name>
<dbReference type="GeneID" id="19243279"/>
<gene>
    <name evidence="2" type="ORF">EPUS_08430</name>
</gene>
<evidence type="ECO:0000256" key="1">
    <source>
        <dbReference type="SAM" id="MobiDB-lite"/>
    </source>
</evidence>
<dbReference type="Proteomes" id="UP000019373">
    <property type="component" value="Unassembled WGS sequence"/>
</dbReference>
<feature type="compositionally biased region" description="Basic and acidic residues" evidence="1">
    <location>
        <begin position="19"/>
        <end position="35"/>
    </location>
</feature>
<protein>
    <submittedName>
        <fullName evidence="2">Uncharacterized protein</fullName>
    </submittedName>
</protein>
<keyword evidence="3" id="KW-1185">Reference proteome</keyword>